<name>A0A4R6PS13_NOCIG</name>
<protein>
    <submittedName>
        <fullName evidence="3">Uncharacterized protein DUF4189</fullName>
    </submittedName>
</protein>
<dbReference type="EMBL" id="SNXK01000001">
    <property type="protein sequence ID" value="TDP41262.1"/>
    <property type="molecule type" value="Genomic_DNA"/>
</dbReference>
<sequence>MSFMSKAGFAVVALGLAAGSVFGAGSASAAGDQWGAMAVDADWSNYGRSVDYPTRAEAEAAALDQCGADGCAIEVSWVNGCLALVENEQYIAWGKGSNRAEAEREAYLALTEGTPQNLLVNLGSSQMAGGTVIETVCTTNAS</sequence>
<proteinExistence type="predicted"/>
<reference evidence="3 4" key="1">
    <citation type="submission" date="2019-03" db="EMBL/GenBank/DDBJ databases">
        <title>Genomic Encyclopedia of Type Strains, Phase IV (KMG-IV): sequencing the most valuable type-strain genomes for metagenomic binning, comparative biology and taxonomic classification.</title>
        <authorList>
            <person name="Goeker M."/>
        </authorList>
    </citation>
    <scope>NUCLEOTIDE SEQUENCE [LARGE SCALE GENOMIC DNA]</scope>
    <source>
        <strain evidence="3 4">DSM 44496</strain>
    </source>
</reference>
<gene>
    <name evidence="3" type="ORF">DFR75_101361</name>
</gene>
<evidence type="ECO:0000259" key="2">
    <source>
        <dbReference type="Pfam" id="PF13827"/>
    </source>
</evidence>
<feature type="domain" description="DUF4189" evidence="2">
    <location>
        <begin position="34"/>
        <end position="110"/>
    </location>
</feature>
<dbReference type="RefSeq" id="WP_067493710.1">
    <property type="nucleotide sequence ID" value="NZ_SNXK01000001.1"/>
</dbReference>
<organism evidence="3 4">
    <name type="scientific">Nocardia ignorata</name>
    <dbReference type="NCBI Taxonomy" id="145285"/>
    <lineage>
        <taxon>Bacteria</taxon>
        <taxon>Bacillati</taxon>
        <taxon>Actinomycetota</taxon>
        <taxon>Actinomycetes</taxon>
        <taxon>Mycobacteriales</taxon>
        <taxon>Nocardiaceae</taxon>
        <taxon>Nocardia</taxon>
    </lineage>
</organism>
<dbReference type="AlphaFoldDB" id="A0A4R6PS13"/>
<keyword evidence="4" id="KW-1185">Reference proteome</keyword>
<evidence type="ECO:0000256" key="1">
    <source>
        <dbReference type="SAM" id="SignalP"/>
    </source>
</evidence>
<evidence type="ECO:0000313" key="4">
    <source>
        <dbReference type="Proteomes" id="UP000295087"/>
    </source>
</evidence>
<keyword evidence="1" id="KW-0732">Signal</keyword>
<comment type="caution">
    <text evidence="3">The sequence shown here is derived from an EMBL/GenBank/DDBJ whole genome shotgun (WGS) entry which is preliminary data.</text>
</comment>
<accession>A0A4R6PS13</accession>
<dbReference type="Proteomes" id="UP000295087">
    <property type="component" value="Unassembled WGS sequence"/>
</dbReference>
<feature type="signal peptide" evidence="1">
    <location>
        <begin position="1"/>
        <end position="29"/>
    </location>
</feature>
<dbReference type="InterPro" id="IPR025240">
    <property type="entry name" value="DUF4189"/>
</dbReference>
<evidence type="ECO:0000313" key="3">
    <source>
        <dbReference type="EMBL" id="TDP41262.1"/>
    </source>
</evidence>
<feature type="chain" id="PRO_5020895691" evidence="1">
    <location>
        <begin position="30"/>
        <end position="142"/>
    </location>
</feature>
<dbReference type="Pfam" id="PF13827">
    <property type="entry name" value="DUF4189"/>
    <property type="match status" value="1"/>
</dbReference>